<dbReference type="PANTHER" id="PTHR11527">
    <property type="entry name" value="HEAT-SHOCK PROTEIN 20 FAMILY MEMBER"/>
    <property type="match status" value="1"/>
</dbReference>
<dbReference type="CDD" id="cd06464">
    <property type="entry name" value="ACD_sHsps-like"/>
    <property type="match status" value="1"/>
</dbReference>
<protein>
    <recommendedName>
        <fullName evidence="1">SHSP domain-containing protein</fullName>
    </recommendedName>
</protein>
<dbReference type="SUPFAM" id="SSF49764">
    <property type="entry name" value="HSP20-like chaperones"/>
    <property type="match status" value="1"/>
</dbReference>
<name>A0A3B1BS34_9ZZZZ</name>
<proteinExistence type="predicted"/>
<dbReference type="InterPro" id="IPR008978">
    <property type="entry name" value="HSP20-like_chaperone"/>
</dbReference>
<gene>
    <name evidence="2" type="ORF">MNBD_NITROSPINAE01-1025</name>
</gene>
<sequence length="136" mass="15390">MFVHDRMSKLFEYAMANLSVDLNAPSPWVPPCDVYETATSFTMKVEAPGLDLADIVLEINDNVVTVVGARKRERKISDENYLRIERNYGRFMRRFILPCMVNENAVSVTLSDGLLTVKISKKENHGKAAPVEIKVE</sequence>
<dbReference type="AlphaFoldDB" id="A0A3B1BS34"/>
<dbReference type="Pfam" id="PF00011">
    <property type="entry name" value="HSP20"/>
    <property type="match status" value="1"/>
</dbReference>
<dbReference type="EMBL" id="UOGC01000050">
    <property type="protein sequence ID" value="VAX17361.1"/>
    <property type="molecule type" value="Genomic_DNA"/>
</dbReference>
<dbReference type="InterPro" id="IPR031107">
    <property type="entry name" value="Small_HSP"/>
</dbReference>
<dbReference type="PROSITE" id="PS01031">
    <property type="entry name" value="SHSP"/>
    <property type="match status" value="1"/>
</dbReference>
<feature type="domain" description="SHSP" evidence="1">
    <location>
        <begin position="23"/>
        <end position="136"/>
    </location>
</feature>
<dbReference type="Gene3D" id="2.60.40.790">
    <property type="match status" value="1"/>
</dbReference>
<dbReference type="InterPro" id="IPR002068">
    <property type="entry name" value="A-crystallin/Hsp20_dom"/>
</dbReference>
<evidence type="ECO:0000313" key="2">
    <source>
        <dbReference type="EMBL" id="VAX17361.1"/>
    </source>
</evidence>
<accession>A0A3B1BS34</accession>
<organism evidence="2">
    <name type="scientific">hydrothermal vent metagenome</name>
    <dbReference type="NCBI Taxonomy" id="652676"/>
    <lineage>
        <taxon>unclassified sequences</taxon>
        <taxon>metagenomes</taxon>
        <taxon>ecological metagenomes</taxon>
    </lineage>
</organism>
<reference evidence="2" key="1">
    <citation type="submission" date="2018-06" db="EMBL/GenBank/DDBJ databases">
        <authorList>
            <person name="Zhirakovskaya E."/>
        </authorList>
    </citation>
    <scope>NUCLEOTIDE SEQUENCE</scope>
</reference>
<evidence type="ECO:0000259" key="1">
    <source>
        <dbReference type="PROSITE" id="PS01031"/>
    </source>
</evidence>